<dbReference type="AlphaFoldDB" id="A0AAV4RAY9"/>
<organism evidence="1 2">
    <name type="scientific">Caerostris darwini</name>
    <dbReference type="NCBI Taxonomy" id="1538125"/>
    <lineage>
        <taxon>Eukaryota</taxon>
        <taxon>Metazoa</taxon>
        <taxon>Ecdysozoa</taxon>
        <taxon>Arthropoda</taxon>
        <taxon>Chelicerata</taxon>
        <taxon>Arachnida</taxon>
        <taxon>Araneae</taxon>
        <taxon>Araneomorphae</taxon>
        <taxon>Entelegynae</taxon>
        <taxon>Araneoidea</taxon>
        <taxon>Araneidae</taxon>
        <taxon>Caerostris</taxon>
    </lineage>
</organism>
<name>A0AAV4RAY9_9ARAC</name>
<evidence type="ECO:0000313" key="2">
    <source>
        <dbReference type="Proteomes" id="UP001054837"/>
    </source>
</evidence>
<protein>
    <submittedName>
        <fullName evidence="1">Uncharacterized protein</fullName>
    </submittedName>
</protein>
<keyword evidence="2" id="KW-1185">Reference proteome</keyword>
<dbReference type="Proteomes" id="UP001054837">
    <property type="component" value="Unassembled WGS sequence"/>
</dbReference>
<evidence type="ECO:0000313" key="1">
    <source>
        <dbReference type="EMBL" id="GIY18610.1"/>
    </source>
</evidence>
<dbReference type="EMBL" id="BPLQ01005929">
    <property type="protein sequence ID" value="GIY18610.1"/>
    <property type="molecule type" value="Genomic_DNA"/>
</dbReference>
<gene>
    <name evidence="1" type="ORF">CDAR_11511</name>
</gene>
<comment type="caution">
    <text evidence="1">The sequence shown here is derived from an EMBL/GenBank/DDBJ whole genome shotgun (WGS) entry which is preliminary data.</text>
</comment>
<sequence>MTSATEIVRDTVVIPRKSPAETIDALNDRLKRYRWSAPSTFHASPAISSPPQVSVGGRKQWQPRDGVCTEMNILNEIFIGISELLESKAGLPDKVARFVPRHSESRGVGRGVRIGPSAPVWFRHRHPLRSLWQLFILEVGKKRVFLV</sequence>
<accession>A0AAV4RAY9</accession>
<proteinExistence type="predicted"/>
<reference evidence="1 2" key="1">
    <citation type="submission" date="2021-06" db="EMBL/GenBank/DDBJ databases">
        <title>Caerostris darwini draft genome.</title>
        <authorList>
            <person name="Kono N."/>
            <person name="Arakawa K."/>
        </authorList>
    </citation>
    <scope>NUCLEOTIDE SEQUENCE [LARGE SCALE GENOMIC DNA]</scope>
</reference>